<dbReference type="STRING" id="147645.A6J80_17425"/>
<organism evidence="1 2">
    <name type="scientific">Paracoccus yeei</name>
    <dbReference type="NCBI Taxonomy" id="147645"/>
    <lineage>
        <taxon>Bacteria</taxon>
        <taxon>Pseudomonadati</taxon>
        <taxon>Pseudomonadota</taxon>
        <taxon>Alphaproteobacteria</taxon>
        <taxon>Rhodobacterales</taxon>
        <taxon>Paracoccaceae</taxon>
        <taxon>Paracoccus</taxon>
    </lineage>
</organism>
<gene>
    <name evidence="1" type="ORF">A6J80_17425</name>
</gene>
<sequence>MLLLLRGYQPPTAGQLTKRATLLEPIEAVDADGQVVQSWAERDTVWCNVRWLRGGESVMQARLASKSPAIVTMRASTLTRRITSEWKFRIDGREFDAKEDPRETDDRAFFEVLVERVG</sequence>
<dbReference type="Gene3D" id="2.40.10.270">
    <property type="entry name" value="Bacteriophage SPP1 head-tail adaptor protein"/>
    <property type="match status" value="1"/>
</dbReference>
<proteinExistence type="predicted"/>
<dbReference type="Pfam" id="PF05521">
    <property type="entry name" value="Phage_HCP"/>
    <property type="match status" value="1"/>
</dbReference>
<reference evidence="1" key="1">
    <citation type="submission" date="2017-12" db="EMBL/GenBank/DDBJ databases">
        <title>FDA dAtabase for Regulatory Grade micrObial Sequences (FDA-ARGOS): Supporting development and validation of Infectious Disease Dx tests.</title>
        <authorList>
            <person name="Campos J."/>
            <person name="Goldberg B."/>
            <person name="Tallon L."/>
            <person name="Sadzewicz L."/>
            <person name="Sengamalay N."/>
            <person name="Ott S."/>
            <person name="Godinez A."/>
            <person name="Nagaraj S."/>
            <person name="Vyas G."/>
            <person name="Aluvathingal J."/>
            <person name="Nadendla S."/>
            <person name="Geyer C."/>
            <person name="Nandy P."/>
            <person name="Hobson J."/>
            <person name="Sichtig H."/>
        </authorList>
    </citation>
    <scope>NUCLEOTIDE SEQUENCE</scope>
    <source>
        <strain evidence="1">FDAARGOS_252</strain>
    </source>
</reference>
<keyword evidence="2" id="KW-1185">Reference proteome</keyword>
<dbReference type="Proteomes" id="UP000191257">
    <property type="component" value="Chromosome"/>
</dbReference>
<dbReference type="EMBL" id="CP020442">
    <property type="protein sequence ID" value="ARC37894.2"/>
    <property type="molecule type" value="Genomic_DNA"/>
</dbReference>
<evidence type="ECO:0000313" key="1">
    <source>
        <dbReference type="EMBL" id="ARC37894.2"/>
    </source>
</evidence>
<accession>A0A1V0GVJ5</accession>
<evidence type="ECO:0000313" key="2">
    <source>
        <dbReference type="Proteomes" id="UP000191257"/>
    </source>
</evidence>
<dbReference type="InterPro" id="IPR038666">
    <property type="entry name" value="SSP1_head-tail_sf"/>
</dbReference>
<dbReference type="KEGG" id="pye:A6J80_17425"/>
<dbReference type="AlphaFoldDB" id="A0A1V0GVJ5"/>
<dbReference type="InterPro" id="IPR008767">
    <property type="entry name" value="Phage_SPP1_head-tail_adaptor"/>
</dbReference>
<protein>
    <submittedName>
        <fullName evidence="1">Head-tail adaptor protein</fullName>
    </submittedName>
</protein>
<name>A0A1V0GVJ5_9RHOB</name>